<dbReference type="PANTHER" id="PTHR11319:SF35">
    <property type="entry name" value="OUTER MEMBRANE PROTEIN PMPC-RELATED"/>
    <property type="match status" value="1"/>
</dbReference>
<dbReference type="KEGG" id="tet:TTHERM_00423320"/>
<proteinExistence type="predicted"/>
<dbReference type="RefSeq" id="XP_001013708.2">
    <property type="nucleotide sequence ID" value="XM_001013708.2"/>
</dbReference>
<evidence type="ECO:0000256" key="1">
    <source>
        <dbReference type="SAM" id="Phobius"/>
    </source>
</evidence>
<dbReference type="EMBL" id="GG662724">
    <property type="protein sequence ID" value="EAR93463.2"/>
    <property type="molecule type" value="Genomic_DNA"/>
</dbReference>
<feature type="transmembrane region" description="Helical" evidence="1">
    <location>
        <begin position="128"/>
        <end position="148"/>
    </location>
</feature>
<protein>
    <submittedName>
        <fullName evidence="2">Transmembrane protein, putative</fullName>
    </submittedName>
</protein>
<keyword evidence="1" id="KW-0472">Membrane</keyword>
<dbReference type="HOGENOM" id="CLU_1879604_0_0_1"/>
<evidence type="ECO:0000313" key="3">
    <source>
        <dbReference type="Proteomes" id="UP000009168"/>
    </source>
</evidence>
<sequence length="351" mass="42295">MLFLPLFILWRIKQKVKTLTEPIQTYKYGFICSEYSIKYFYWEFIRIFLRLSIIILGNILSDEYLSVKIFLSIILLQIYNKFLNKLKPYKDKQSQSLDKQYNQMICLLFLLYQLQFSTKNIFLQNISAFFQFFIYIISLTIVVVNIFYQTVKSNQLLYECIIKKLPFLKKRLVKSSNSLRIFLLWKKIKQNFDRYRRFKQKQKQKLKNQQLDSQTMVYKFKAIKDNNNLNSNCFSNHNLKSLETPQYSQFRQPSLTKLQLQQNTQQSKQFEKMINHNSNQKFLLMNSSGIDSRPSIQQREENQIQNLKIQSFRSSRSIQIPSNGFQTPKKNRNEIQSIFKMFSDQQNQLQN</sequence>
<dbReference type="PANTHER" id="PTHR11319">
    <property type="entry name" value="G PROTEIN-COUPLED RECEPTOR-RELATED"/>
    <property type="match status" value="1"/>
</dbReference>
<organism evidence="2 3">
    <name type="scientific">Tetrahymena thermophila (strain SB210)</name>
    <dbReference type="NCBI Taxonomy" id="312017"/>
    <lineage>
        <taxon>Eukaryota</taxon>
        <taxon>Sar</taxon>
        <taxon>Alveolata</taxon>
        <taxon>Ciliophora</taxon>
        <taxon>Intramacronucleata</taxon>
        <taxon>Oligohymenophorea</taxon>
        <taxon>Hymenostomatida</taxon>
        <taxon>Tetrahymenina</taxon>
        <taxon>Tetrahymenidae</taxon>
        <taxon>Tetrahymena</taxon>
    </lineage>
</organism>
<dbReference type="AlphaFoldDB" id="Q23AM9"/>
<reference evidence="3" key="1">
    <citation type="journal article" date="2006" name="PLoS Biol.">
        <title>Macronuclear genome sequence of the ciliate Tetrahymena thermophila, a model eukaryote.</title>
        <authorList>
            <person name="Eisen J.A."/>
            <person name="Coyne R.S."/>
            <person name="Wu M."/>
            <person name="Wu D."/>
            <person name="Thiagarajan M."/>
            <person name="Wortman J.R."/>
            <person name="Badger J.H."/>
            <person name="Ren Q."/>
            <person name="Amedeo P."/>
            <person name="Jones K.M."/>
            <person name="Tallon L.J."/>
            <person name="Delcher A.L."/>
            <person name="Salzberg S.L."/>
            <person name="Silva J.C."/>
            <person name="Haas B.J."/>
            <person name="Majoros W.H."/>
            <person name="Farzad M."/>
            <person name="Carlton J.M."/>
            <person name="Smith R.K. Jr."/>
            <person name="Garg J."/>
            <person name="Pearlman R.E."/>
            <person name="Karrer K.M."/>
            <person name="Sun L."/>
            <person name="Manning G."/>
            <person name="Elde N.C."/>
            <person name="Turkewitz A.P."/>
            <person name="Asai D.J."/>
            <person name="Wilkes D.E."/>
            <person name="Wang Y."/>
            <person name="Cai H."/>
            <person name="Collins K."/>
            <person name="Stewart B.A."/>
            <person name="Lee S.R."/>
            <person name="Wilamowska K."/>
            <person name="Weinberg Z."/>
            <person name="Ruzzo W.L."/>
            <person name="Wloga D."/>
            <person name="Gaertig J."/>
            <person name="Frankel J."/>
            <person name="Tsao C.-C."/>
            <person name="Gorovsky M.A."/>
            <person name="Keeling P.J."/>
            <person name="Waller R.F."/>
            <person name="Patron N.J."/>
            <person name="Cherry J.M."/>
            <person name="Stover N.A."/>
            <person name="Krieger C.J."/>
            <person name="del Toro C."/>
            <person name="Ryder H.F."/>
            <person name="Williamson S.C."/>
            <person name="Barbeau R.A."/>
            <person name="Hamilton E.P."/>
            <person name="Orias E."/>
        </authorList>
    </citation>
    <scope>NUCLEOTIDE SEQUENCE [LARGE SCALE GENOMIC DNA]</scope>
    <source>
        <strain evidence="3">SB210</strain>
    </source>
</reference>
<name>Q23AM9_TETTS</name>
<keyword evidence="3" id="KW-1185">Reference proteome</keyword>
<keyword evidence="1" id="KW-1133">Transmembrane helix</keyword>
<gene>
    <name evidence="2" type="ORF">TTHERM_00423320</name>
</gene>
<dbReference type="GeneID" id="7825561"/>
<evidence type="ECO:0000313" key="2">
    <source>
        <dbReference type="EMBL" id="EAR93463.2"/>
    </source>
</evidence>
<dbReference type="InParanoid" id="Q23AM9"/>
<accession>Q23AM9</accession>
<dbReference type="Proteomes" id="UP000009168">
    <property type="component" value="Unassembled WGS sequence"/>
</dbReference>
<keyword evidence="1 2" id="KW-0812">Transmembrane</keyword>